<organism evidence="9 10">
    <name type="scientific">Roseospira marina</name>
    <dbReference type="NCBI Taxonomy" id="140057"/>
    <lineage>
        <taxon>Bacteria</taxon>
        <taxon>Pseudomonadati</taxon>
        <taxon>Pseudomonadota</taxon>
        <taxon>Alphaproteobacteria</taxon>
        <taxon>Rhodospirillales</taxon>
        <taxon>Rhodospirillaceae</taxon>
        <taxon>Roseospira</taxon>
    </lineage>
</organism>
<comment type="catalytic activity">
    <reaction evidence="1">
        <text>ATP + protein L-histidine = ADP + protein N-phospho-L-histidine.</text>
        <dbReference type="EC" id="2.7.13.3"/>
    </reaction>
</comment>
<dbReference type="InterPro" id="IPR035965">
    <property type="entry name" value="PAS-like_dom_sf"/>
</dbReference>
<evidence type="ECO:0000259" key="6">
    <source>
        <dbReference type="PROSITE" id="PS50109"/>
    </source>
</evidence>
<evidence type="ECO:0000259" key="7">
    <source>
        <dbReference type="PROSITE" id="PS50112"/>
    </source>
</evidence>
<dbReference type="SUPFAM" id="SSF55785">
    <property type="entry name" value="PYP-like sensor domain (PAS domain)"/>
    <property type="match status" value="7"/>
</dbReference>
<dbReference type="PANTHER" id="PTHR43304">
    <property type="entry name" value="PHYTOCHROME-LIKE PROTEIN CPH1"/>
    <property type="match status" value="1"/>
</dbReference>
<dbReference type="SMART" id="SM00388">
    <property type="entry name" value="HisKA"/>
    <property type="match status" value="1"/>
</dbReference>
<keyword evidence="10" id="KW-1185">Reference proteome</keyword>
<dbReference type="InterPro" id="IPR004358">
    <property type="entry name" value="Sig_transdc_His_kin-like_C"/>
</dbReference>
<dbReference type="InterPro" id="IPR013655">
    <property type="entry name" value="PAS_fold_3"/>
</dbReference>
<dbReference type="GO" id="GO:0000155">
    <property type="term" value="F:phosphorelay sensor kinase activity"/>
    <property type="evidence" value="ECO:0007669"/>
    <property type="project" value="InterPro"/>
</dbReference>
<evidence type="ECO:0000313" key="9">
    <source>
        <dbReference type="EMBL" id="KAA5606017.1"/>
    </source>
</evidence>
<dbReference type="CDD" id="cd00082">
    <property type="entry name" value="HisKA"/>
    <property type="match status" value="1"/>
</dbReference>
<dbReference type="Gene3D" id="3.30.565.10">
    <property type="entry name" value="Histidine kinase-like ATPase, C-terminal domain"/>
    <property type="match status" value="1"/>
</dbReference>
<feature type="domain" description="PAC" evidence="8">
    <location>
        <begin position="917"/>
        <end position="968"/>
    </location>
</feature>
<dbReference type="EC" id="2.7.13.3" evidence="2"/>
<evidence type="ECO:0000256" key="1">
    <source>
        <dbReference type="ARBA" id="ARBA00000085"/>
    </source>
</evidence>
<dbReference type="InterPro" id="IPR003661">
    <property type="entry name" value="HisK_dim/P_dom"/>
</dbReference>
<feature type="domain" description="PAC" evidence="8">
    <location>
        <begin position="196"/>
        <end position="249"/>
    </location>
</feature>
<dbReference type="OrthoDB" id="7325042at2"/>
<dbReference type="Gene3D" id="3.30.450.20">
    <property type="entry name" value="PAS domain"/>
    <property type="match status" value="7"/>
</dbReference>
<reference evidence="9 10" key="1">
    <citation type="submission" date="2019-09" db="EMBL/GenBank/DDBJ databases">
        <title>Genome sequence of Roseospira marina, one of the more divergent members of the non-sulfur purple photosynthetic bacterial family, the Rhodospirillaceae.</title>
        <authorList>
            <person name="Meyer T."/>
            <person name="Kyndt J."/>
        </authorList>
    </citation>
    <scope>NUCLEOTIDE SEQUENCE [LARGE SCALE GENOMIC DNA]</scope>
    <source>
        <strain evidence="9 10">DSM 15113</strain>
    </source>
</reference>
<dbReference type="InterPro" id="IPR013767">
    <property type="entry name" value="PAS_fold"/>
</dbReference>
<dbReference type="SMART" id="SM00387">
    <property type="entry name" value="HATPase_c"/>
    <property type="match status" value="1"/>
</dbReference>
<evidence type="ECO:0000256" key="2">
    <source>
        <dbReference type="ARBA" id="ARBA00012438"/>
    </source>
</evidence>
<evidence type="ECO:0000256" key="3">
    <source>
        <dbReference type="ARBA" id="ARBA00022553"/>
    </source>
</evidence>
<feature type="domain" description="PAS" evidence="7">
    <location>
        <begin position="844"/>
        <end position="892"/>
    </location>
</feature>
<dbReference type="Gene3D" id="3.30.450.40">
    <property type="match status" value="2"/>
</dbReference>
<dbReference type="InterPro" id="IPR036097">
    <property type="entry name" value="HisK_dim/P_sf"/>
</dbReference>
<dbReference type="SMART" id="SM00086">
    <property type="entry name" value="PAC"/>
    <property type="match status" value="5"/>
</dbReference>
<dbReference type="PANTHER" id="PTHR43304:SF1">
    <property type="entry name" value="PAC DOMAIN-CONTAINING PROTEIN"/>
    <property type="match status" value="1"/>
</dbReference>
<feature type="domain" description="PAC" evidence="8">
    <location>
        <begin position="1163"/>
        <end position="1213"/>
    </location>
</feature>
<dbReference type="CDD" id="cd00130">
    <property type="entry name" value="PAS"/>
    <property type="match status" value="5"/>
</dbReference>
<dbReference type="NCBIfam" id="TIGR00229">
    <property type="entry name" value="sensory_box"/>
    <property type="match status" value="4"/>
</dbReference>
<dbReference type="SUPFAM" id="SSF55874">
    <property type="entry name" value="ATPase domain of HSP90 chaperone/DNA topoisomerase II/histidine kinase"/>
    <property type="match status" value="1"/>
</dbReference>
<proteinExistence type="predicted"/>
<dbReference type="PROSITE" id="PS50113">
    <property type="entry name" value="PAC"/>
    <property type="match status" value="5"/>
</dbReference>
<dbReference type="Pfam" id="PF02518">
    <property type="entry name" value="HATPase_c"/>
    <property type="match status" value="1"/>
</dbReference>
<dbReference type="InterPro" id="IPR029016">
    <property type="entry name" value="GAF-like_dom_sf"/>
</dbReference>
<dbReference type="Pfam" id="PF13426">
    <property type="entry name" value="PAS_9"/>
    <property type="match status" value="3"/>
</dbReference>
<dbReference type="Pfam" id="PF08447">
    <property type="entry name" value="PAS_3"/>
    <property type="match status" value="1"/>
</dbReference>
<evidence type="ECO:0000256" key="4">
    <source>
        <dbReference type="ARBA" id="ARBA00022679"/>
    </source>
</evidence>
<dbReference type="PROSITE" id="PS50112">
    <property type="entry name" value="PAS"/>
    <property type="match status" value="2"/>
</dbReference>
<dbReference type="EMBL" id="VWPJ01000006">
    <property type="protein sequence ID" value="KAA5606017.1"/>
    <property type="molecule type" value="Genomic_DNA"/>
</dbReference>
<dbReference type="Pfam" id="PF00989">
    <property type="entry name" value="PAS"/>
    <property type="match status" value="1"/>
</dbReference>
<evidence type="ECO:0000313" key="10">
    <source>
        <dbReference type="Proteomes" id="UP000324065"/>
    </source>
</evidence>
<keyword evidence="3" id="KW-0597">Phosphoprotein</keyword>
<dbReference type="InterPro" id="IPR000700">
    <property type="entry name" value="PAS-assoc_C"/>
</dbReference>
<dbReference type="SMART" id="SM00091">
    <property type="entry name" value="PAS"/>
    <property type="match status" value="5"/>
</dbReference>
<dbReference type="PROSITE" id="PS50109">
    <property type="entry name" value="HIS_KIN"/>
    <property type="match status" value="1"/>
</dbReference>
<dbReference type="SUPFAM" id="SSF47384">
    <property type="entry name" value="Homodimeric domain of signal transducing histidine kinase"/>
    <property type="match status" value="1"/>
</dbReference>
<dbReference type="InterPro" id="IPR000014">
    <property type="entry name" value="PAS"/>
</dbReference>
<dbReference type="InterPro" id="IPR003594">
    <property type="entry name" value="HATPase_dom"/>
</dbReference>
<sequence length="1509" mass="166047">MAPPTGDEDTLLYWIHADGRILDVSRAACDALAFTRDELRRMAVWDIDPAVDPVTWAERWAVVERAGALRFQAALRTRDGRPFDVDMFVQYLTFGDQAFLCAVVSPRSGALRTSGVLGDAEPDVSLPTGASGYALFELDLTTGEFVSNSAHMALLGRGFSDRVIAAEAAYSWLHPDDRDRVAAAFEACRRGVQAEVNVEMRVQHGAGHWIWLRSLARVMDWDEGGRPIRMLGMQVDITDRKRAEEALRLTQLSVDRASVSVFWFNPSGRVAFVNERACETLGYSREELIGAPVSLFDPEASDDDVRGVWDRAAETDQTVFERTHRRKDGSTFPVEVTVTRAAVGEAVYYFAFVRDISGRKITADAVRASKAFVDSIITQSPLPMLILNGNGAVVRSNPAALSLFRVHAGQVSLLDHNVFTDSRFQDAAPVAEVQRVLSDGESVRFTCRFDSGGADAGTAVQLDTTVFPIRNVVGEITHVGITCLDVTDLKAAERKLRRHLESEQLLADISALMIKPGWDDLEARMDWTLERVGQLAQADRAVLFAVSPDGRLASNTHEWCAPGVSSKKEASQNIAVADYAPFYARMATGAPVVIQAGTPDVGLRFRPTDGDPATHSLICVPVTGGERLLGVLALDAQEGHRVWSEVDVRFLRLVAEIIAHALQHLAAYRDLRAHSQALEHVDRISRVLNRSERDAAFLKKLAAEVQDIFQADRAYFMHPCDPSATTVCVTAEVPRAGLAPLGEEGREFAIDDELSRVFQAALTCGGPAVTGYDPTTRAFRETGVRSRMVTALRPQSSVPWLIGLHQVSHERAWTEAEQRLFQSISERIEEALSGFLLLQRLRASESRYRAVFDNALDAIIMHDAEGRILAVNAAMTTMYGLEAGEAEGRSALDLCDAGFSLDEARSIWARVMAGETIRFEWMGRRPKDGAVFPAEVMLRCMTFGNRSIVLANVRDITERKRAETTLRQSEERFAKAFQSNPAAMLISTIDEGRILDANDRWLTLFRTSHAALVGRTTVEVGLWRHAADRDALLESIRETGTLSEVPVVFYAADGTPIDVLWSAEVIGLKDEQVLLTLVIDLTEQMRAERARRESEVRLLAAVESIPFDFFILDADGDYVLQNSASKAEWGDVSERNPSDVTVHSQYTDRWGAKRDAVLSGQIIDEELRFVTKIGDRYFRNVLAPVRDGDDVRGMVELNMDVTERKRSERELQTYRAHLEDLVSARTRALQQAMTKLLQAEKLAALGNLVAGLAHEMNTPLGNARLVASTLDEQFKAMETALAGGALRRADLADFLRHGQEAVDLLERNTVRAADLIGQVKEVATDQTSMRRRVFRVLSITEDVVSTMRPTLKRTEHRVDLDIPPGLEMDSYPGPLEQILTNLIGNSVTHGFADMEAGCIRVTAGAEGSDALRIVYSDTGAGIPAEILQRVFDPFFTTRLGQGGSGLGLYIVYNLVTAVLGGTIEVDSPSADGDGGTVFTMVLPRSAPERARPDVYLDADATIGADTHGA</sequence>
<dbReference type="GO" id="GO:0006355">
    <property type="term" value="P:regulation of DNA-templated transcription"/>
    <property type="evidence" value="ECO:0007669"/>
    <property type="project" value="InterPro"/>
</dbReference>
<keyword evidence="4" id="KW-0808">Transferase</keyword>
<dbReference type="SUPFAM" id="SSF55781">
    <property type="entry name" value="GAF domain-like"/>
    <property type="match status" value="2"/>
</dbReference>
<dbReference type="PRINTS" id="PR00344">
    <property type="entry name" value="BCTRLSENSOR"/>
</dbReference>
<dbReference type="InterPro" id="IPR013656">
    <property type="entry name" value="PAS_4"/>
</dbReference>
<dbReference type="Gene3D" id="1.10.287.130">
    <property type="match status" value="1"/>
</dbReference>
<gene>
    <name evidence="9" type="ORF">F1188_08360</name>
</gene>
<evidence type="ECO:0000259" key="8">
    <source>
        <dbReference type="PROSITE" id="PS50113"/>
    </source>
</evidence>
<dbReference type="Pfam" id="PF08448">
    <property type="entry name" value="PAS_4"/>
    <property type="match status" value="1"/>
</dbReference>
<dbReference type="InterPro" id="IPR036890">
    <property type="entry name" value="HATPase_C_sf"/>
</dbReference>
<protein>
    <recommendedName>
        <fullName evidence="2">histidine kinase</fullName>
        <ecNumber evidence="2">2.7.13.3</ecNumber>
    </recommendedName>
</protein>
<comment type="caution">
    <text evidence="9">The sequence shown here is derived from an EMBL/GenBank/DDBJ whole genome shotgun (WGS) entry which is preliminary data.</text>
</comment>
<dbReference type="InterPro" id="IPR001610">
    <property type="entry name" value="PAC"/>
</dbReference>
<feature type="domain" description="PAC" evidence="8">
    <location>
        <begin position="443"/>
        <end position="498"/>
    </location>
</feature>
<dbReference type="SMART" id="SM00065">
    <property type="entry name" value="GAF"/>
    <property type="match status" value="2"/>
</dbReference>
<evidence type="ECO:0000256" key="5">
    <source>
        <dbReference type="ARBA" id="ARBA00022777"/>
    </source>
</evidence>
<dbReference type="InterPro" id="IPR005467">
    <property type="entry name" value="His_kinase_dom"/>
</dbReference>
<dbReference type="Pfam" id="PF01590">
    <property type="entry name" value="GAF"/>
    <property type="match status" value="1"/>
</dbReference>
<dbReference type="InterPro" id="IPR052162">
    <property type="entry name" value="Sensor_kinase/Photoreceptor"/>
</dbReference>
<feature type="domain" description="Histidine kinase" evidence="6">
    <location>
        <begin position="1251"/>
        <end position="1486"/>
    </location>
</feature>
<accession>A0A5M6IDI1</accession>
<dbReference type="InterPro" id="IPR003018">
    <property type="entry name" value="GAF"/>
</dbReference>
<dbReference type="RefSeq" id="WP_150061948.1">
    <property type="nucleotide sequence ID" value="NZ_JACHII010000002.1"/>
</dbReference>
<feature type="domain" description="PAC" evidence="8">
    <location>
        <begin position="318"/>
        <end position="368"/>
    </location>
</feature>
<dbReference type="Proteomes" id="UP000324065">
    <property type="component" value="Unassembled WGS sequence"/>
</dbReference>
<keyword evidence="5" id="KW-0418">Kinase</keyword>
<feature type="domain" description="PAS" evidence="7">
    <location>
        <begin position="254"/>
        <end position="299"/>
    </location>
</feature>
<name>A0A5M6IDI1_9PROT</name>